<sequence>MQNRITLAIPPCNSFCQHNSKVGWHLLGKERRSTVRLTRLRRFDSPSHACRCAQANRSKSAACLSAWGVDFSPTATIWEAKAYDRASHRCVSKHEKGARDLKRCQPRCTVECSPIGGGRLLVCRETLARSRISPEWSAGSASGLCQILSAQRPAYQRGGGYVNAAAGDQTLVSQNIRQRARVSDVL</sequence>
<evidence type="ECO:0000313" key="1">
    <source>
        <dbReference type="EMBL" id="QDV25398.1"/>
    </source>
</evidence>
<proteinExistence type="predicted"/>
<dbReference type="EMBL" id="CP036298">
    <property type="protein sequence ID" value="QDV25398.1"/>
    <property type="molecule type" value="Genomic_DNA"/>
</dbReference>
<dbReference type="KEGG" id="ahel:Q31a_37240"/>
<organism evidence="1 2">
    <name type="scientific">Aureliella helgolandensis</name>
    <dbReference type="NCBI Taxonomy" id="2527968"/>
    <lineage>
        <taxon>Bacteria</taxon>
        <taxon>Pseudomonadati</taxon>
        <taxon>Planctomycetota</taxon>
        <taxon>Planctomycetia</taxon>
        <taxon>Pirellulales</taxon>
        <taxon>Pirellulaceae</taxon>
        <taxon>Aureliella</taxon>
    </lineage>
</organism>
<dbReference type="AlphaFoldDB" id="A0A518G9X6"/>
<gene>
    <name evidence="1" type="ORF">Q31a_37240</name>
</gene>
<dbReference type="Proteomes" id="UP000318017">
    <property type="component" value="Chromosome"/>
</dbReference>
<name>A0A518G9X6_9BACT</name>
<accession>A0A518G9X6</accession>
<evidence type="ECO:0000313" key="2">
    <source>
        <dbReference type="Proteomes" id="UP000318017"/>
    </source>
</evidence>
<protein>
    <submittedName>
        <fullName evidence="1">Uncharacterized protein</fullName>
    </submittedName>
</protein>
<reference evidence="1 2" key="1">
    <citation type="submission" date="2019-02" db="EMBL/GenBank/DDBJ databases">
        <title>Deep-cultivation of Planctomycetes and their phenomic and genomic characterization uncovers novel biology.</title>
        <authorList>
            <person name="Wiegand S."/>
            <person name="Jogler M."/>
            <person name="Boedeker C."/>
            <person name="Pinto D."/>
            <person name="Vollmers J."/>
            <person name="Rivas-Marin E."/>
            <person name="Kohn T."/>
            <person name="Peeters S.H."/>
            <person name="Heuer A."/>
            <person name="Rast P."/>
            <person name="Oberbeckmann S."/>
            <person name="Bunk B."/>
            <person name="Jeske O."/>
            <person name="Meyerdierks A."/>
            <person name="Storesund J.E."/>
            <person name="Kallscheuer N."/>
            <person name="Luecker S."/>
            <person name="Lage O.M."/>
            <person name="Pohl T."/>
            <person name="Merkel B.J."/>
            <person name="Hornburger P."/>
            <person name="Mueller R.-W."/>
            <person name="Bruemmer F."/>
            <person name="Labrenz M."/>
            <person name="Spormann A.M."/>
            <person name="Op den Camp H."/>
            <person name="Overmann J."/>
            <person name="Amann R."/>
            <person name="Jetten M.S.M."/>
            <person name="Mascher T."/>
            <person name="Medema M.H."/>
            <person name="Devos D.P."/>
            <person name="Kaster A.-K."/>
            <person name="Ovreas L."/>
            <person name="Rohde M."/>
            <person name="Galperin M.Y."/>
            <person name="Jogler C."/>
        </authorList>
    </citation>
    <scope>NUCLEOTIDE SEQUENCE [LARGE SCALE GENOMIC DNA]</scope>
    <source>
        <strain evidence="1 2">Q31a</strain>
    </source>
</reference>
<keyword evidence="2" id="KW-1185">Reference proteome</keyword>